<name>A0ABD3GGJ8_9MARC</name>
<reference evidence="2 3" key="1">
    <citation type="submission" date="2024-09" db="EMBL/GenBank/DDBJ databases">
        <title>Chromosome-scale assembly of Riccia sorocarpa.</title>
        <authorList>
            <person name="Paukszto L."/>
        </authorList>
    </citation>
    <scope>NUCLEOTIDE SEQUENCE [LARGE SCALE GENOMIC DNA]</scope>
    <source>
        <strain evidence="2">LP-2024</strain>
        <tissue evidence="2">Aerial parts of the thallus</tissue>
    </source>
</reference>
<dbReference type="Proteomes" id="UP001633002">
    <property type="component" value="Unassembled WGS sequence"/>
</dbReference>
<accession>A0ABD3GGJ8</accession>
<evidence type="ECO:0000313" key="2">
    <source>
        <dbReference type="EMBL" id="KAL3677006.1"/>
    </source>
</evidence>
<evidence type="ECO:0000313" key="3">
    <source>
        <dbReference type="Proteomes" id="UP001633002"/>
    </source>
</evidence>
<dbReference type="Gene3D" id="3.40.50.1000">
    <property type="entry name" value="HAD superfamily/HAD-like"/>
    <property type="match status" value="1"/>
</dbReference>
<organism evidence="2 3">
    <name type="scientific">Riccia sorocarpa</name>
    <dbReference type="NCBI Taxonomy" id="122646"/>
    <lineage>
        <taxon>Eukaryota</taxon>
        <taxon>Viridiplantae</taxon>
        <taxon>Streptophyta</taxon>
        <taxon>Embryophyta</taxon>
        <taxon>Marchantiophyta</taxon>
        <taxon>Marchantiopsida</taxon>
        <taxon>Marchantiidae</taxon>
        <taxon>Marchantiales</taxon>
        <taxon>Ricciaceae</taxon>
        <taxon>Riccia</taxon>
    </lineage>
</organism>
<sequence length="183" mass="21701">MYDICGTVYAVCWIVPRPGMAGFLRRYQEWFNVILWTSRTERTLAIIVRACNKRDLFPGDFAKELEPDVVYRLPTVREHHRDGFLRFESIRVMYNHNIHEFKDVLILDDLVQKNSSNHPYQAVHPRSFDPMKTAKKDDNYLHSVLLTVLNKFRFHRQDVMSFVEANWDATQAQEPFSSLAVHW</sequence>
<keyword evidence="3" id="KW-1185">Reference proteome</keyword>
<proteinExistence type="predicted"/>
<dbReference type="SUPFAM" id="SSF56784">
    <property type="entry name" value="HAD-like"/>
    <property type="match status" value="1"/>
</dbReference>
<dbReference type="InterPro" id="IPR004274">
    <property type="entry name" value="FCP1_dom"/>
</dbReference>
<feature type="domain" description="FCP1 homology" evidence="1">
    <location>
        <begin position="14"/>
        <end position="159"/>
    </location>
</feature>
<dbReference type="InterPro" id="IPR036412">
    <property type="entry name" value="HAD-like_sf"/>
</dbReference>
<dbReference type="EMBL" id="JBJQOH010000008">
    <property type="protein sequence ID" value="KAL3677006.1"/>
    <property type="molecule type" value="Genomic_DNA"/>
</dbReference>
<comment type="caution">
    <text evidence="2">The sequence shown here is derived from an EMBL/GenBank/DDBJ whole genome shotgun (WGS) entry which is preliminary data.</text>
</comment>
<dbReference type="Pfam" id="PF03031">
    <property type="entry name" value="NIF"/>
    <property type="match status" value="1"/>
</dbReference>
<dbReference type="InterPro" id="IPR023214">
    <property type="entry name" value="HAD_sf"/>
</dbReference>
<evidence type="ECO:0000259" key="1">
    <source>
        <dbReference type="Pfam" id="PF03031"/>
    </source>
</evidence>
<protein>
    <recommendedName>
        <fullName evidence="1">FCP1 homology domain-containing protein</fullName>
    </recommendedName>
</protein>
<dbReference type="AlphaFoldDB" id="A0ABD3GGJ8"/>
<gene>
    <name evidence="2" type="ORF">R1sor_026954</name>
</gene>